<dbReference type="GO" id="GO:0004601">
    <property type="term" value="F:peroxidase activity"/>
    <property type="evidence" value="ECO:0007669"/>
    <property type="project" value="UniProtKB-KW"/>
</dbReference>
<evidence type="ECO:0000313" key="6">
    <source>
        <dbReference type="Proteomes" id="UP001489004"/>
    </source>
</evidence>
<evidence type="ECO:0000313" key="5">
    <source>
        <dbReference type="EMBL" id="KAK9815475.1"/>
    </source>
</evidence>
<dbReference type="Pfam" id="PF00255">
    <property type="entry name" value="GSHPx"/>
    <property type="match status" value="1"/>
</dbReference>
<dbReference type="InterPro" id="IPR029760">
    <property type="entry name" value="GPX_CS"/>
</dbReference>
<keyword evidence="3 4" id="KW-0560">Oxidoreductase</keyword>
<accession>A0AAW1Q066</accession>
<proteinExistence type="inferred from homology"/>
<dbReference type="PRINTS" id="PR01011">
    <property type="entry name" value="GLUTPROXDASE"/>
</dbReference>
<name>A0AAW1Q066_9CHLO</name>
<dbReference type="CDD" id="cd00340">
    <property type="entry name" value="GSH_Peroxidase"/>
    <property type="match status" value="1"/>
</dbReference>
<protein>
    <recommendedName>
        <fullName evidence="4">Glutathione peroxidase</fullName>
    </recommendedName>
</protein>
<evidence type="ECO:0000256" key="3">
    <source>
        <dbReference type="ARBA" id="ARBA00023002"/>
    </source>
</evidence>
<dbReference type="GO" id="GO:0006979">
    <property type="term" value="P:response to oxidative stress"/>
    <property type="evidence" value="ECO:0007669"/>
    <property type="project" value="InterPro"/>
</dbReference>
<dbReference type="PANTHER" id="PTHR11592">
    <property type="entry name" value="GLUTATHIONE PEROXIDASE"/>
    <property type="match status" value="1"/>
</dbReference>
<organism evidence="5 6">
    <name type="scientific">[Myrmecia] bisecta</name>
    <dbReference type="NCBI Taxonomy" id="41462"/>
    <lineage>
        <taxon>Eukaryota</taxon>
        <taxon>Viridiplantae</taxon>
        <taxon>Chlorophyta</taxon>
        <taxon>core chlorophytes</taxon>
        <taxon>Trebouxiophyceae</taxon>
        <taxon>Trebouxiales</taxon>
        <taxon>Trebouxiaceae</taxon>
        <taxon>Myrmecia</taxon>
    </lineage>
</organism>
<evidence type="ECO:0000256" key="4">
    <source>
        <dbReference type="RuleBase" id="RU000499"/>
    </source>
</evidence>
<dbReference type="PROSITE" id="PS00763">
    <property type="entry name" value="GLUTATHIONE_PEROXID_2"/>
    <property type="match status" value="1"/>
</dbReference>
<gene>
    <name evidence="5" type="ORF">WJX72_004289</name>
</gene>
<evidence type="ECO:0000256" key="2">
    <source>
        <dbReference type="ARBA" id="ARBA00022559"/>
    </source>
</evidence>
<keyword evidence="2 4" id="KW-0575">Peroxidase</keyword>
<dbReference type="InterPro" id="IPR036249">
    <property type="entry name" value="Thioredoxin-like_sf"/>
</dbReference>
<dbReference type="AlphaFoldDB" id="A0AAW1Q066"/>
<dbReference type="InterPro" id="IPR000889">
    <property type="entry name" value="Glutathione_peroxidase"/>
</dbReference>
<dbReference type="PANTHER" id="PTHR11592:SF78">
    <property type="entry name" value="GLUTATHIONE PEROXIDASE"/>
    <property type="match status" value="1"/>
</dbReference>
<dbReference type="SUPFAM" id="SSF52833">
    <property type="entry name" value="Thioredoxin-like"/>
    <property type="match status" value="1"/>
</dbReference>
<keyword evidence="6" id="KW-1185">Reference proteome</keyword>
<comment type="similarity">
    <text evidence="1 4">Belongs to the glutathione peroxidase family.</text>
</comment>
<comment type="caution">
    <text evidence="5">The sequence shown here is derived from an EMBL/GenBank/DDBJ whole genome shotgun (WGS) entry which is preliminary data.</text>
</comment>
<reference evidence="5 6" key="1">
    <citation type="journal article" date="2024" name="Nat. Commun.">
        <title>Phylogenomics reveals the evolutionary origins of lichenization in chlorophyte algae.</title>
        <authorList>
            <person name="Puginier C."/>
            <person name="Libourel C."/>
            <person name="Otte J."/>
            <person name="Skaloud P."/>
            <person name="Haon M."/>
            <person name="Grisel S."/>
            <person name="Petersen M."/>
            <person name="Berrin J.G."/>
            <person name="Delaux P.M."/>
            <person name="Dal Grande F."/>
            <person name="Keller J."/>
        </authorList>
    </citation>
    <scope>NUCLEOTIDE SEQUENCE [LARGE SCALE GENOMIC DNA]</scope>
    <source>
        <strain evidence="5 6">SAG 2043</strain>
    </source>
</reference>
<evidence type="ECO:0000256" key="1">
    <source>
        <dbReference type="ARBA" id="ARBA00006926"/>
    </source>
</evidence>
<dbReference type="EMBL" id="JALJOR010000006">
    <property type="protein sequence ID" value="KAK9815475.1"/>
    <property type="molecule type" value="Genomic_DNA"/>
</dbReference>
<dbReference type="PROSITE" id="PS51355">
    <property type="entry name" value="GLUTATHIONE_PEROXID_3"/>
    <property type="match status" value="1"/>
</dbReference>
<dbReference type="Proteomes" id="UP001489004">
    <property type="component" value="Unassembled WGS sequence"/>
</dbReference>
<dbReference type="Gene3D" id="3.40.30.10">
    <property type="entry name" value="Glutaredoxin"/>
    <property type="match status" value="1"/>
</dbReference>
<sequence length="228" mass="25130">MFAVCAARPGTIALKRLTLGGLSAAAGSLLLPQGLALAEEYGESEDVFEYVVNQFAKPISLDRFRGQVANVNYPSLRSLVEKYSGDGFTIIGFPCNQFGGQAPGTSDEERRYAYHKFGFEFPVMDKIDVNGPAAAPLYKMMRRVQPVSQPTSGKVAPLPGEPGRIEWNYVKFLVDRFGRPVKRFKPQYDPMDFEDDIRLLLAGKPALPPECVLHPGRKVCKVELSSAV</sequence>